<evidence type="ECO:0000313" key="3">
    <source>
        <dbReference type="Proteomes" id="UP000182427"/>
    </source>
</evidence>
<dbReference type="PANTHER" id="PTHR46401">
    <property type="entry name" value="GLYCOSYLTRANSFERASE WBBK-RELATED"/>
    <property type="match status" value="1"/>
</dbReference>
<keyword evidence="2" id="KW-0808">Transferase</keyword>
<proteinExistence type="predicted"/>
<accession>A0A1G7NEQ3</accession>
<dbReference type="SUPFAM" id="SSF53756">
    <property type="entry name" value="UDP-Glycosyltransferase/glycogen phosphorylase"/>
    <property type="match status" value="1"/>
</dbReference>
<feature type="domain" description="Glycosyl transferase family 1" evidence="1">
    <location>
        <begin position="231"/>
        <end position="386"/>
    </location>
</feature>
<dbReference type="Gene3D" id="3.40.50.2000">
    <property type="entry name" value="Glycogen Phosphorylase B"/>
    <property type="match status" value="2"/>
</dbReference>
<dbReference type="GO" id="GO:0016757">
    <property type="term" value="F:glycosyltransferase activity"/>
    <property type="evidence" value="ECO:0007669"/>
    <property type="project" value="InterPro"/>
</dbReference>
<reference evidence="2 3" key="1">
    <citation type="submission" date="2016-10" db="EMBL/GenBank/DDBJ databases">
        <authorList>
            <person name="de Groot N.N."/>
        </authorList>
    </citation>
    <scope>NUCLEOTIDE SEQUENCE [LARGE SCALE GENOMIC DNA]</scope>
    <source>
        <strain evidence="2 3">GAS232</strain>
    </source>
</reference>
<dbReference type="InterPro" id="IPR001296">
    <property type="entry name" value="Glyco_trans_1"/>
</dbReference>
<sequence>MNKAPKDEVLQSRKLKVAIEFRVEEPRQGVGTAVLALLHGLSQLEQKEQEYVLLVWDTHLDFFRPYVSGNCSLVGIPKPALSAKSRWKAALRNISFLQWLYTKLRPVSARIPASDGTAERLGCDLVHFPSQVGYTTDLPTIYQPWDLQHRHYPKFFSPQDYRVRETQYPAFCERARFVCVQTEWTKQDVVTQYGLDPNKVVVIRWGTAFEAYSQPSAEDIEGVRQDLVLPEQFFLYPAICWPHKNHAVILRALALLKTRKGPAPHVVFTGKPAEYQKTVEALAQELGVADKVSFLGFTTSSQIQVLFHLATALLFPSHFEGLGLPILEAFRAGLPVISSNATVLSEVTGDAALLFPPNSPEELADAMEKILASPELREKLSARGAKVLENYSIEETARQFFRLYRRIAIA</sequence>
<dbReference type="OrthoDB" id="9797829at2"/>
<gene>
    <name evidence="2" type="ORF">SAMN05444167_3097</name>
</gene>
<dbReference type="CDD" id="cd03809">
    <property type="entry name" value="GT4_MtfB-like"/>
    <property type="match status" value="1"/>
</dbReference>
<dbReference type="PANTHER" id="PTHR46401:SF8">
    <property type="entry name" value="BLL6006 PROTEIN"/>
    <property type="match status" value="1"/>
</dbReference>
<name>A0A1G7NEQ3_9BACT</name>
<dbReference type="EMBL" id="LT629690">
    <property type="protein sequence ID" value="SDF71779.1"/>
    <property type="molecule type" value="Genomic_DNA"/>
</dbReference>
<evidence type="ECO:0000259" key="1">
    <source>
        <dbReference type="Pfam" id="PF00534"/>
    </source>
</evidence>
<dbReference type="Proteomes" id="UP000182427">
    <property type="component" value="Chromosome I"/>
</dbReference>
<dbReference type="AlphaFoldDB" id="A0A1G7NEQ3"/>
<evidence type="ECO:0000313" key="2">
    <source>
        <dbReference type="EMBL" id="SDF71779.1"/>
    </source>
</evidence>
<dbReference type="Pfam" id="PF00534">
    <property type="entry name" value="Glycos_transf_1"/>
    <property type="match status" value="1"/>
</dbReference>
<keyword evidence="3" id="KW-1185">Reference proteome</keyword>
<organism evidence="2 3">
    <name type="scientific">Terriglobus roseus</name>
    <dbReference type="NCBI Taxonomy" id="392734"/>
    <lineage>
        <taxon>Bacteria</taxon>
        <taxon>Pseudomonadati</taxon>
        <taxon>Acidobacteriota</taxon>
        <taxon>Terriglobia</taxon>
        <taxon>Terriglobales</taxon>
        <taxon>Acidobacteriaceae</taxon>
        <taxon>Terriglobus</taxon>
    </lineage>
</organism>
<protein>
    <submittedName>
        <fullName evidence="2">Glycosyltransferase involved in cell wall bisynthesis</fullName>
    </submittedName>
</protein>